<sequence>MISWQVTVLICKERGARIRDDRLTAMSKDHSTDLRNLQLAEREAIMSVCKACHRDGPIQNPLNICNACFINAVTYMLECSSTDHSISPTIQDHKEKQFPIETHTADAQAESCPPGDGEGSIEAKPREEGLDVSLDSEVGGHPSHVASTVDKIEAGEPCDEGGETPSRKSRKKKNPKSKQQRRSTKGDATQVDDSGLEAQEGTATTEDQALSDKTPQTPKLRTPRRRSKGQVCATCRYLTPNRKGKQSSAAGNFCDKCKEERMHRRKSLRSNSKWDDETLNRTDSVENLVNVKLSFILENEEGCRRWGMHPSDSLSSLLNSIAKKLNCQEVVDLEYIDDDEDTIALKNDEDVKEMFSIVKKSRIDPLRMNTTLKQD</sequence>
<dbReference type="PROSITE" id="PS51745">
    <property type="entry name" value="PB1"/>
    <property type="match status" value="1"/>
</dbReference>
<dbReference type="EMBL" id="HG001633">
    <property type="protein sequence ID" value="CDF33080.1"/>
    <property type="molecule type" value="Genomic_DNA"/>
</dbReference>
<dbReference type="KEGG" id="ccp:CHC_T00001707001"/>
<evidence type="ECO:0000313" key="3">
    <source>
        <dbReference type="EMBL" id="CDF33080.1"/>
    </source>
</evidence>
<dbReference type="InterPro" id="IPR053793">
    <property type="entry name" value="PB1-like"/>
</dbReference>
<dbReference type="Proteomes" id="UP000012073">
    <property type="component" value="Unassembled WGS sequence"/>
</dbReference>
<feature type="compositionally biased region" description="Basic residues" evidence="1">
    <location>
        <begin position="167"/>
        <end position="183"/>
    </location>
</feature>
<feature type="compositionally biased region" description="Polar residues" evidence="1">
    <location>
        <begin position="201"/>
        <end position="219"/>
    </location>
</feature>
<accession>R7Q6J1</accession>
<proteinExistence type="predicted"/>
<dbReference type="CDD" id="cd05992">
    <property type="entry name" value="PB1"/>
    <property type="match status" value="1"/>
</dbReference>
<dbReference type="GeneID" id="17320600"/>
<dbReference type="SMART" id="SM00666">
    <property type="entry name" value="PB1"/>
    <property type="match status" value="1"/>
</dbReference>
<dbReference type="AlphaFoldDB" id="R7Q6J1"/>
<dbReference type="Gramene" id="CDF33080">
    <property type="protein sequence ID" value="CDF33080"/>
    <property type="gene ID" value="CHC_T00001707001"/>
</dbReference>
<gene>
    <name evidence="3" type="ORF">CHC_T00001707001</name>
</gene>
<reference evidence="4" key="1">
    <citation type="journal article" date="2013" name="Proc. Natl. Acad. Sci. U.S.A.">
        <title>Genome structure and metabolic features in the red seaweed Chondrus crispus shed light on evolution of the Archaeplastida.</title>
        <authorList>
            <person name="Collen J."/>
            <person name="Porcel B."/>
            <person name="Carre W."/>
            <person name="Ball S.G."/>
            <person name="Chaparro C."/>
            <person name="Tonon T."/>
            <person name="Barbeyron T."/>
            <person name="Michel G."/>
            <person name="Noel B."/>
            <person name="Valentin K."/>
            <person name="Elias M."/>
            <person name="Artiguenave F."/>
            <person name="Arun A."/>
            <person name="Aury J.M."/>
            <person name="Barbosa-Neto J.F."/>
            <person name="Bothwell J.H."/>
            <person name="Bouget F.Y."/>
            <person name="Brillet L."/>
            <person name="Cabello-Hurtado F."/>
            <person name="Capella-Gutierrez S."/>
            <person name="Charrier B."/>
            <person name="Cladiere L."/>
            <person name="Cock J.M."/>
            <person name="Coelho S.M."/>
            <person name="Colleoni C."/>
            <person name="Czjzek M."/>
            <person name="Da Silva C."/>
            <person name="Delage L."/>
            <person name="Denoeud F."/>
            <person name="Deschamps P."/>
            <person name="Dittami S.M."/>
            <person name="Gabaldon T."/>
            <person name="Gachon C.M."/>
            <person name="Groisillier A."/>
            <person name="Herve C."/>
            <person name="Jabbari K."/>
            <person name="Katinka M."/>
            <person name="Kloareg B."/>
            <person name="Kowalczyk N."/>
            <person name="Labadie K."/>
            <person name="Leblanc C."/>
            <person name="Lopez P.J."/>
            <person name="McLachlan D.H."/>
            <person name="Meslet-Cladiere L."/>
            <person name="Moustafa A."/>
            <person name="Nehr Z."/>
            <person name="Nyvall Collen P."/>
            <person name="Panaud O."/>
            <person name="Partensky F."/>
            <person name="Poulain J."/>
            <person name="Rensing S.A."/>
            <person name="Rousvoal S."/>
            <person name="Samson G."/>
            <person name="Symeonidi A."/>
            <person name="Weissenbach J."/>
            <person name="Zambounis A."/>
            <person name="Wincker P."/>
            <person name="Boyen C."/>
        </authorList>
    </citation>
    <scope>NUCLEOTIDE SEQUENCE [LARGE SCALE GENOMIC DNA]</scope>
    <source>
        <strain evidence="4">cv. Stackhouse</strain>
    </source>
</reference>
<dbReference type="SUPFAM" id="SSF54277">
    <property type="entry name" value="CAD &amp; PB1 domains"/>
    <property type="match status" value="1"/>
</dbReference>
<organism evidence="3 4">
    <name type="scientific">Chondrus crispus</name>
    <name type="common">Carrageen Irish moss</name>
    <name type="synonym">Polymorpha crispa</name>
    <dbReference type="NCBI Taxonomy" id="2769"/>
    <lineage>
        <taxon>Eukaryota</taxon>
        <taxon>Rhodophyta</taxon>
        <taxon>Florideophyceae</taxon>
        <taxon>Rhodymeniophycidae</taxon>
        <taxon>Gigartinales</taxon>
        <taxon>Gigartinaceae</taxon>
        <taxon>Chondrus</taxon>
    </lineage>
</organism>
<keyword evidence="4" id="KW-1185">Reference proteome</keyword>
<protein>
    <recommendedName>
        <fullName evidence="2">PB1 domain-containing protein</fullName>
    </recommendedName>
</protein>
<name>R7Q6J1_CHOCR</name>
<evidence type="ECO:0000259" key="2">
    <source>
        <dbReference type="PROSITE" id="PS51745"/>
    </source>
</evidence>
<evidence type="ECO:0000313" key="4">
    <source>
        <dbReference type="Proteomes" id="UP000012073"/>
    </source>
</evidence>
<evidence type="ECO:0000256" key="1">
    <source>
        <dbReference type="SAM" id="MobiDB-lite"/>
    </source>
</evidence>
<feature type="domain" description="PB1" evidence="2">
    <location>
        <begin position="290"/>
        <end position="373"/>
    </location>
</feature>
<feature type="region of interest" description="Disordered" evidence="1">
    <location>
        <begin position="133"/>
        <end position="227"/>
    </location>
</feature>
<dbReference type="Pfam" id="PF00564">
    <property type="entry name" value="PB1"/>
    <property type="match status" value="1"/>
</dbReference>
<dbReference type="RefSeq" id="XP_005712883.1">
    <property type="nucleotide sequence ID" value="XM_005712826.1"/>
</dbReference>
<dbReference type="InterPro" id="IPR000270">
    <property type="entry name" value="PB1_dom"/>
</dbReference>
<dbReference type="Gene3D" id="3.10.20.90">
    <property type="entry name" value="Phosphatidylinositol 3-kinase Catalytic Subunit, Chain A, domain 1"/>
    <property type="match status" value="1"/>
</dbReference>